<evidence type="ECO:0000313" key="4">
    <source>
        <dbReference type="Proteomes" id="UP001596152"/>
    </source>
</evidence>
<keyword evidence="4" id="KW-1185">Reference proteome</keyword>
<feature type="domain" description="Glycosyl transferase family 1" evidence="1">
    <location>
        <begin position="173"/>
        <end position="330"/>
    </location>
</feature>
<comment type="caution">
    <text evidence="3">The sequence shown here is derived from an EMBL/GenBank/DDBJ whole genome shotgun (WGS) entry which is preliminary data.</text>
</comment>
<proteinExistence type="predicted"/>
<evidence type="ECO:0000259" key="2">
    <source>
        <dbReference type="Pfam" id="PF13439"/>
    </source>
</evidence>
<dbReference type="Gene3D" id="3.40.50.2000">
    <property type="entry name" value="Glycogen Phosphorylase B"/>
    <property type="match status" value="2"/>
</dbReference>
<dbReference type="Proteomes" id="UP001596152">
    <property type="component" value="Unassembled WGS sequence"/>
</dbReference>
<dbReference type="SUPFAM" id="SSF53756">
    <property type="entry name" value="UDP-Glycosyltransferase/glycogen phosphorylase"/>
    <property type="match status" value="1"/>
</dbReference>
<keyword evidence="3" id="KW-0328">Glycosyltransferase</keyword>
<sequence length="395" mass="42961">MRVAVVMPRGSQMSRAKPNSMETVAGALLAPSRLKTLTHVICDAGAPDPALPDLVAVPEGLGKTRRADAVARTLESLNPDYVEYHQQLESSASLARRLPGRVHVLYRHTRIKPARGLVNRMRYGARLAAFDRLVFVSEAARAEFAADYPRFANRASAICNPIDVRGWTADPTDRDNLIVFSGRAMEEKGLEPLCQALEVVLDRFPDWKAALMLGDFERHADWAEPRLVPLARFGDRVAIHKSASLDTVKAVTRRAAIAVTPSFVAEALGLSALEAHAAGAALISSGRGGLREASGPYAVYVEDPQTPALVQALTDLIRDPARRLELARGGQAFVMANHTPAVRAAQLDKLREDLVTRRVPPPRKNSMLQMISAALPSGRRWAWATSRIQGALTGT</sequence>
<accession>A0ABW0FRU5</accession>
<dbReference type="Pfam" id="PF13439">
    <property type="entry name" value="Glyco_transf_4"/>
    <property type="match status" value="1"/>
</dbReference>
<organism evidence="3 4">
    <name type="scientific">Brevundimonas staleyi</name>
    <dbReference type="NCBI Taxonomy" id="74326"/>
    <lineage>
        <taxon>Bacteria</taxon>
        <taxon>Pseudomonadati</taxon>
        <taxon>Pseudomonadota</taxon>
        <taxon>Alphaproteobacteria</taxon>
        <taxon>Caulobacterales</taxon>
        <taxon>Caulobacteraceae</taxon>
        <taxon>Brevundimonas</taxon>
    </lineage>
</organism>
<dbReference type="InterPro" id="IPR001296">
    <property type="entry name" value="Glyco_trans_1"/>
</dbReference>
<dbReference type="InterPro" id="IPR028098">
    <property type="entry name" value="Glyco_trans_4-like_N"/>
</dbReference>
<protein>
    <submittedName>
        <fullName evidence="3">Glycosyltransferase family 4 protein</fullName>
        <ecNumber evidence="3">2.4.-.-</ecNumber>
    </submittedName>
</protein>
<dbReference type="PANTHER" id="PTHR12526">
    <property type="entry name" value="GLYCOSYLTRANSFERASE"/>
    <property type="match status" value="1"/>
</dbReference>
<dbReference type="Pfam" id="PF00534">
    <property type="entry name" value="Glycos_transf_1"/>
    <property type="match status" value="1"/>
</dbReference>
<dbReference type="EC" id="2.4.-.-" evidence="3"/>
<gene>
    <name evidence="3" type="ORF">ACFPIE_10890</name>
</gene>
<evidence type="ECO:0000313" key="3">
    <source>
        <dbReference type="EMBL" id="MFC5344425.1"/>
    </source>
</evidence>
<reference evidence="4" key="1">
    <citation type="journal article" date="2019" name="Int. J. Syst. Evol. Microbiol.">
        <title>The Global Catalogue of Microorganisms (GCM) 10K type strain sequencing project: providing services to taxonomists for standard genome sequencing and annotation.</title>
        <authorList>
            <consortium name="The Broad Institute Genomics Platform"/>
            <consortium name="The Broad Institute Genome Sequencing Center for Infectious Disease"/>
            <person name="Wu L."/>
            <person name="Ma J."/>
        </authorList>
    </citation>
    <scope>NUCLEOTIDE SEQUENCE [LARGE SCALE GENOMIC DNA]</scope>
    <source>
        <strain evidence="4">JCM 12125</strain>
    </source>
</reference>
<name>A0ABW0FRU5_9CAUL</name>
<dbReference type="CDD" id="cd03801">
    <property type="entry name" value="GT4_PimA-like"/>
    <property type="match status" value="1"/>
</dbReference>
<dbReference type="GO" id="GO:0016757">
    <property type="term" value="F:glycosyltransferase activity"/>
    <property type="evidence" value="ECO:0007669"/>
    <property type="project" value="UniProtKB-KW"/>
</dbReference>
<keyword evidence="3" id="KW-0808">Transferase</keyword>
<evidence type="ECO:0000259" key="1">
    <source>
        <dbReference type="Pfam" id="PF00534"/>
    </source>
</evidence>
<feature type="domain" description="Glycosyltransferase subfamily 4-like N-terminal" evidence="2">
    <location>
        <begin position="59"/>
        <end position="164"/>
    </location>
</feature>
<dbReference type="RefSeq" id="WP_374037012.1">
    <property type="nucleotide sequence ID" value="NZ_CP169082.1"/>
</dbReference>
<dbReference type="EMBL" id="JBHSLF010000020">
    <property type="protein sequence ID" value="MFC5344425.1"/>
    <property type="molecule type" value="Genomic_DNA"/>
</dbReference>